<evidence type="ECO:0000259" key="3">
    <source>
        <dbReference type="Pfam" id="PF13359"/>
    </source>
</evidence>
<feature type="non-terminal residue" evidence="4">
    <location>
        <position position="1"/>
    </location>
</feature>
<comment type="caution">
    <text evidence="4">The sequence shown here is derived from an EMBL/GenBank/DDBJ whole genome shotgun (WGS) entry which is preliminary data.</text>
</comment>
<protein>
    <recommendedName>
        <fullName evidence="3">DDE Tnp4 domain-containing protein</fullName>
    </recommendedName>
</protein>
<evidence type="ECO:0000313" key="4">
    <source>
        <dbReference type="EMBL" id="KAK2140238.1"/>
    </source>
</evidence>
<dbReference type="InterPro" id="IPR027806">
    <property type="entry name" value="HARBI1_dom"/>
</dbReference>
<gene>
    <name evidence="4" type="ORF">LSH36_1426g00007</name>
</gene>
<evidence type="ECO:0000313" key="5">
    <source>
        <dbReference type="Proteomes" id="UP001208570"/>
    </source>
</evidence>
<dbReference type="AlphaFoldDB" id="A0AAD9ITD4"/>
<dbReference type="GO" id="GO:0046872">
    <property type="term" value="F:metal ion binding"/>
    <property type="evidence" value="ECO:0007669"/>
    <property type="project" value="UniProtKB-KW"/>
</dbReference>
<keyword evidence="5" id="KW-1185">Reference proteome</keyword>
<keyword evidence="2" id="KW-0479">Metal-binding</keyword>
<sequence length="107" mass="12385">LKQYWQVGGLTYQIQLLCIVANLRYKGLQRERSNWTPMMLKTTRRIASVRIHVERVIGVVRQKYTMLQCTIPITLLQIDSTVQLTILKQIGSCCLCFCESVTITYTT</sequence>
<dbReference type="Pfam" id="PF13359">
    <property type="entry name" value="DDE_Tnp_4"/>
    <property type="match status" value="1"/>
</dbReference>
<evidence type="ECO:0000256" key="2">
    <source>
        <dbReference type="ARBA" id="ARBA00022723"/>
    </source>
</evidence>
<comment type="cofactor">
    <cofactor evidence="1">
        <name>a divalent metal cation</name>
        <dbReference type="ChEBI" id="CHEBI:60240"/>
    </cofactor>
</comment>
<proteinExistence type="predicted"/>
<accession>A0AAD9ITD4</accession>
<organism evidence="4 5">
    <name type="scientific">Paralvinella palmiformis</name>
    <dbReference type="NCBI Taxonomy" id="53620"/>
    <lineage>
        <taxon>Eukaryota</taxon>
        <taxon>Metazoa</taxon>
        <taxon>Spiralia</taxon>
        <taxon>Lophotrochozoa</taxon>
        <taxon>Annelida</taxon>
        <taxon>Polychaeta</taxon>
        <taxon>Sedentaria</taxon>
        <taxon>Canalipalpata</taxon>
        <taxon>Terebellida</taxon>
        <taxon>Terebelliformia</taxon>
        <taxon>Alvinellidae</taxon>
        <taxon>Paralvinella</taxon>
    </lineage>
</organism>
<name>A0AAD9ITD4_9ANNE</name>
<reference evidence="4" key="1">
    <citation type="journal article" date="2023" name="Mol. Biol. Evol.">
        <title>Third-Generation Sequencing Reveals the Adaptive Role of the Epigenome in Three Deep-Sea Polychaetes.</title>
        <authorList>
            <person name="Perez M."/>
            <person name="Aroh O."/>
            <person name="Sun Y."/>
            <person name="Lan Y."/>
            <person name="Juniper S.K."/>
            <person name="Young C.R."/>
            <person name="Angers B."/>
            <person name="Qian P.Y."/>
        </authorList>
    </citation>
    <scope>NUCLEOTIDE SEQUENCE</scope>
    <source>
        <strain evidence="4">P08H-3</strain>
    </source>
</reference>
<dbReference type="Proteomes" id="UP001208570">
    <property type="component" value="Unassembled WGS sequence"/>
</dbReference>
<feature type="domain" description="DDE Tnp4" evidence="3">
    <location>
        <begin position="25"/>
        <end position="87"/>
    </location>
</feature>
<dbReference type="EMBL" id="JAODUP010001425">
    <property type="protein sequence ID" value="KAK2140238.1"/>
    <property type="molecule type" value="Genomic_DNA"/>
</dbReference>
<evidence type="ECO:0000256" key="1">
    <source>
        <dbReference type="ARBA" id="ARBA00001968"/>
    </source>
</evidence>